<feature type="domain" description="Calcineurin-like phosphoesterase" evidence="4">
    <location>
        <begin position="50"/>
        <end position="226"/>
    </location>
</feature>
<dbReference type="InterPro" id="IPR004843">
    <property type="entry name" value="Calcineurin-like_PHP"/>
</dbReference>
<keyword evidence="3" id="KW-0812">Transmembrane</keyword>
<dbReference type="PANTHER" id="PTHR31302">
    <property type="entry name" value="TRANSMEMBRANE PROTEIN WITH METALLOPHOSPHOESTERASE DOMAIN-RELATED"/>
    <property type="match status" value="1"/>
</dbReference>
<dbReference type="RefSeq" id="WP_235323008.1">
    <property type="nucleotide sequence ID" value="NZ_JAFBIT010000001.1"/>
</dbReference>
<evidence type="ECO:0000256" key="1">
    <source>
        <dbReference type="ARBA" id="ARBA00022723"/>
    </source>
</evidence>
<comment type="caution">
    <text evidence="5">The sequence shown here is derived from an EMBL/GenBank/DDBJ whole genome shotgun (WGS) entry which is preliminary data.</text>
</comment>
<evidence type="ECO:0000259" key="4">
    <source>
        <dbReference type="Pfam" id="PF00149"/>
    </source>
</evidence>
<sequence length="291" mass="32204">MKRLRQHKWIPVAVLFLAAAVLIGWSLFQSKYGLTCTPYKIYTDKVREPIRVLQLTDLHNSTFGKDNRELIELSAAQAPDLILITGDLLNAGESETGIATDLISELCGIAPVYVSMGNHELEHQARFGVDPAELYEAAGAVALEKQYEDVTVNGQPIRLGGIYGYCLPEKYLETDEADPEECAFLTEFQNTDRYTILLCHIPVCWMINDGLNEWNVDCVFSGHTHGGQVVLPLVGGIYAPDLGWFPGKLEGLYPSEDGSKTMVLSRGLGNSVLLPRWNNVPELVVVDILPQ</sequence>
<keyword evidence="3" id="KW-0472">Membrane</keyword>
<gene>
    <name evidence="5" type="ORF">JQM67_05160</name>
</gene>
<keyword evidence="2" id="KW-0378">Hydrolase</keyword>
<dbReference type="PANTHER" id="PTHR31302:SF31">
    <property type="entry name" value="PHOSPHODIESTERASE YAEI"/>
    <property type="match status" value="1"/>
</dbReference>
<keyword evidence="1" id="KW-0479">Metal-binding</keyword>
<keyword evidence="3" id="KW-1133">Transmembrane helix</keyword>
<dbReference type="Gene3D" id="3.60.21.10">
    <property type="match status" value="1"/>
</dbReference>
<dbReference type="Pfam" id="PF00149">
    <property type="entry name" value="Metallophos"/>
    <property type="match status" value="1"/>
</dbReference>
<dbReference type="EMBL" id="JAFBIT010000001">
    <property type="protein sequence ID" value="MCF2651984.1"/>
    <property type="molecule type" value="Genomic_DNA"/>
</dbReference>
<dbReference type="InterPro" id="IPR029052">
    <property type="entry name" value="Metallo-depent_PP-like"/>
</dbReference>
<protein>
    <submittedName>
        <fullName evidence="5">Metallophosphoesterase</fullName>
    </submittedName>
</protein>
<organism evidence="5 6">
    <name type="scientific">Anaeromassilibacillus senegalensis</name>
    <dbReference type="NCBI Taxonomy" id="1673717"/>
    <lineage>
        <taxon>Bacteria</taxon>
        <taxon>Bacillati</taxon>
        <taxon>Bacillota</taxon>
        <taxon>Clostridia</taxon>
        <taxon>Eubacteriales</taxon>
        <taxon>Acutalibacteraceae</taxon>
        <taxon>Anaeromassilibacillus</taxon>
    </lineage>
</organism>
<keyword evidence="6" id="KW-1185">Reference proteome</keyword>
<dbReference type="InterPro" id="IPR051158">
    <property type="entry name" value="Metallophosphoesterase_sf"/>
</dbReference>
<evidence type="ECO:0000256" key="2">
    <source>
        <dbReference type="ARBA" id="ARBA00022801"/>
    </source>
</evidence>
<evidence type="ECO:0000313" key="5">
    <source>
        <dbReference type="EMBL" id="MCF2651984.1"/>
    </source>
</evidence>
<reference evidence="5 6" key="1">
    <citation type="submission" date="2020-12" db="EMBL/GenBank/DDBJ databases">
        <title>Whole genome sequences of gut porcine anaerobes.</title>
        <authorList>
            <person name="Kubasova T."/>
            <person name="Jahodarova E."/>
            <person name="Rychlik I."/>
        </authorList>
    </citation>
    <scope>NUCLEOTIDE SEQUENCE [LARGE SCALE GENOMIC DNA]</scope>
    <source>
        <strain evidence="5 6">An867</strain>
    </source>
</reference>
<feature type="transmembrane region" description="Helical" evidence="3">
    <location>
        <begin position="9"/>
        <end position="28"/>
    </location>
</feature>
<proteinExistence type="predicted"/>
<evidence type="ECO:0000313" key="6">
    <source>
        <dbReference type="Proteomes" id="UP001299220"/>
    </source>
</evidence>
<name>A0ABS9CLG9_9FIRM</name>
<accession>A0ABS9CLG9</accession>
<evidence type="ECO:0000256" key="3">
    <source>
        <dbReference type="SAM" id="Phobius"/>
    </source>
</evidence>
<dbReference type="SUPFAM" id="SSF56300">
    <property type="entry name" value="Metallo-dependent phosphatases"/>
    <property type="match status" value="1"/>
</dbReference>
<dbReference type="Proteomes" id="UP001299220">
    <property type="component" value="Unassembled WGS sequence"/>
</dbReference>